<dbReference type="AlphaFoldDB" id="A0A1B8U140"/>
<dbReference type="Pfam" id="PF07661">
    <property type="entry name" value="MORN_2"/>
    <property type="match status" value="3"/>
</dbReference>
<dbReference type="KEGG" id="pob:LPB03_00815"/>
<keyword evidence="3" id="KW-1185">Reference proteome</keyword>
<dbReference type="SUPFAM" id="SSF82185">
    <property type="entry name" value="Histone H3 K4-specific methyltransferase SET7/9 N-terminal domain"/>
    <property type="match status" value="1"/>
</dbReference>
<evidence type="ECO:0000256" key="1">
    <source>
        <dbReference type="SAM" id="SignalP"/>
    </source>
</evidence>
<dbReference type="STRING" id="1774273.LPB03_00815"/>
<accession>A0A1B8U140</accession>
<feature type="signal peptide" evidence="1">
    <location>
        <begin position="1"/>
        <end position="25"/>
    </location>
</feature>
<evidence type="ECO:0008006" key="4">
    <source>
        <dbReference type="Google" id="ProtNLM"/>
    </source>
</evidence>
<keyword evidence="1" id="KW-0732">Signal</keyword>
<dbReference type="InterPro" id="IPR011652">
    <property type="entry name" value="MORN_2"/>
</dbReference>
<dbReference type="OrthoDB" id="9785122at2"/>
<reference evidence="3" key="1">
    <citation type="submission" date="2016-02" db="EMBL/GenBank/DDBJ databases">
        <authorList>
            <person name="Shin S.-K."/>
            <person name="Yi H."/>
            <person name="Kim E."/>
        </authorList>
    </citation>
    <scope>NUCLEOTIDE SEQUENCE [LARGE SCALE GENOMIC DNA]</scope>
    <source>
        <strain evidence="3">LPB0003</strain>
    </source>
</reference>
<evidence type="ECO:0000313" key="2">
    <source>
        <dbReference type="EMBL" id="OBY65587.1"/>
    </source>
</evidence>
<organism evidence="2 3">
    <name type="scientific">Polaribacter vadi</name>
    <dbReference type="NCBI Taxonomy" id="1774273"/>
    <lineage>
        <taxon>Bacteria</taxon>
        <taxon>Pseudomonadati</taxon>
        <taxon>Bacteroidota</taxon>
        <taxon>Flavobacteriia</taxon>
        <taxon>Flavobacteriales</taxon>
        <taxon>Flavobacteriaceae</taxon>
    </lineage>
</organism>
<name>A0A1B8U140_9FLAO</name>
<dbReference type="EMBL" id="LSFM01000018">
    <property type="protein sequence ID" value="OBY65587.1"/>
    <property type="molecule type" value="Genomic_DNA"/>
</dbReference>
<sequence>MLNIKRLFFVFTFFTCFFMSETTNAQKINQFDANNKRTGVWTKYHPNKRIRYTGEFLNGKEIGVFKFYDISDSRNPTTIKTYSPKNNLVLVEFFSTKGILQSKGFMEDRKRVGKWNYFFPDGKIMSEEMYVDGKLEGKLFNYYPNGKPAEISDYKNGLKNGKSQKYSSKGILIEVVTYKNGQPNGVAKFFELTGLLKETGVYENGKRVGKWEYYIDGEVASDAEMNKKKTYTKEN</sequence>
<dbReference type="PANTHER" id="PTHR33706">
    <property type="entry name" value="MORN VARIANT REPEAT PROTEIN"/>
    <property type="match status" value="1"/>
</dbReference>
<evidence type="ECO:0000313" key="3">
    <source>
        <dbReference type="Proteomes" id="UP000092584"/>
    </source>
</evidence>
<feature type="chain" id="PRO_5008615879" description="Preprotein translocase YidC" evidence="1">
    <location>
        <begin position="26"/>
        <end position="235"/>
    </location>
</feature>
<dbReference type="Proteomes" id="UP000092584">
    <property type="component" value="Unassembled WGS sequence"/>
</dbReference>
<gene>
    <name evidence="2" type="ORF">LPB3_04295</name>
</gene>
<comment type="caution">
    <text evidence="2">The sequence shown here is derived from an EMBL/GenBank/DDBJ whole genome shotgun (WGS) entry which is preliminary data.</text>
</comment>
<dbReference type="PANTHER" id="PTHR33706:SF1">
    <property type="entry name" value="TPR REPEAT PROTEIN"/>
    <property type="match status" value="1"/>
</dbReference>
<dbReference type="Gene3D" id="2.20.110.10">
    <property type="entry name" value="Histone H3 K4-specific methyltransferase SET7/9 N-terminal domain"/>
    <property type="match status" value="3"/>
</dbReference>
<protein>
    <recommendedName>
        <fullName evidence="4">Preprotein translocase YidC</fullName>
    </recommendedName>
</protein>
<proteinExistence type="predicted"/>